<keyword evidence="1" id="KW-0472">Membrane</keyword>
<evidence type="ECO:0000256" key="1">
    <source>
        <dbReference type="SAM" id="Phobius"/>
    </source>
</evidence>
<reference evidence="2" key="1">
    <citation type="submission" date="2014-11" db="EMBL/GenBank/DDBJ databases">
        <authorList>
            <person name="Amaro Gonzalez C."/>
        </authorList>
    </citation>
    <scope>NUCLEOTIDE SEQUENCE</scope>
</reference>
<evidence type="ECO:0000313" key="2">
    <source>
        <dbReference type="EMBL" id="JAH47127.1"/>
    </source>
</evidence>
<dbReference type="EMBL" id="GBXM01061450">
    <property type="protein sequence ID" value="JAH47127.1"/>
    <property type="molecule type" value="Transcribed_RNA"/>
</dbReference>
<reference evidence="2" key="2">
    <citation type="journal article" date="2015" name="Fish Shellfish Immunol.">
        <title>Early steps in the European eel (Anguilla anguilla)-Vibrio vulnificus interaction in the gills: Role of the RtxA13 toxin.</title>
        <authorList>
            <person name="Callol A."/>
            <person name="Pajuelo D."/>
            <person name="Ebbesson L."/>
            <person name="Teles M."/>
            <person name="MacKenzie S."/>
            <person name="Amaro C."/>
        </authorList>
    </citation>
    <scope>NUCLEOTIDE SEQUENCE</scope>
</reference>
<keyword evidence="1" id="KW-0812">Transmembrane</keyword>
<accession>A0A0E9T0U8</accession>
<sequence length="54" mass="6317">MHVVASSLHVLLLPSIFVEVTICLLYEILGWSFKFDKFSFTRLFLDLCHHVNVH</sequence>
<organism evidence="2">
    <name type="scientific">Anguilla anguilla</name>
    <name type="common">European freshwater eel</name>
    <name type="synonym">Muraena anguilla</name>
    <dbReference type="NCBI Taxonomy" id="7936"/>
    <lineage>
        <taxon>Eukaryota</taxon>
        <taxon>Metazoa</taxon>
        <taxon>Chordata</taxon>
        <taxon>Craniata</taxon>
        <taxon>Vertebrata</taxon>
        <taxon>Euteleostomi</taxon>
        <taxon>Actinopterygii</taxon>
        <taxon>Neopterygii</taxon>
        <taxon>Teleostei</taxon>
        <taxon>Anguilliformes</taxon>
        <taxon>Anguillidae</taxon>
        <taxon>Anguilla</taxon>
    </lineage>
</organism>
<protein>
    <submittedName>
        <fullName evidence="2">Uncharacterized protein</fullName>
    </submittedName>
</protein>
<keyword evidence="1" id="KW-1133">Transmembrane helix</keyword>
<dbReference type="AlphaFoldDB" id="A0A0E9T0U8"/>
<name>A0A0E9T0U8_ANGAN</name>
<feature type="transmembrane region" description="Helical" evidence="1">
    <location>
        <begin position="12"/>
        <end position="33"/>
    </location>
</feature>
<proteinExistence type="predicted"/>